<dbReference type="OrthoDB" id="9772736at2"/>
<dbReference type="GO" id="GO:0016491">
    <property type="term" value="F:oxidoreductase activity"/>
    <property type="evidence" value="ECO:0007669"/>
    <property type="project" value="UniProtKB-KW"/>
</dbReference>
<evidence type="ECO:0000256" key="1">
    <source>
        <dbReference type="ARBA" id="ARBA00022630"/>
    </source>
</evidence>
<proteinExistence type="predicted"/>
<sequence length="366" mass="40575">MTTYQDSFTFQSGVTVKNRLMMPPMTTLQSFYDGTITTDEINYYAQRAKGVGAVITGAANVTDLGKGWPGELSIAHDADLPGLTELASGIKAQRAKAFVQIFHGGRMSDPNALNGKQPVSASAIAAEHSDGSPKTGIPREMTIGEIHETIAGFGNATRRAIEAGFDGVEIHGANLYLIQQFYSPQSNRRTDQYGGDRAGRYTFIKEVLDSVFTAVKQYADRPFVVGYRFSPEEFTTPGITLEDTFYLVDQLVQTPLDYLHVSLDKFDRVPQAKAYQDQSILTYLHERIAGRKPLVGVGGVRTRQDVTDLLKHAEFAAVGQQLLIDPTWVQKLENKQDDDMITGKFADAIQCTPFTHPLYQFLVRRY</sequence>
<evidence type="ECO:0000313" key="4">
    <source>
        <dbReference type="EMBL" id="GAW99627.1"/>
    </source>
</evidence>
<reference evidence="4 5" key="1">
    <citation type="submission" date="2015-11" db="EMBL/GenBank/DDBJ databases">
        <title>Draft genome sequences of new species of the genus Lactobacillus isolated from orchardgrass silage.</title>
        <authorList>
            <person name="Tohno M."/>
            <person name="Tanizawa Y."/>
            <person name="Arita M."/>
        </authorList>
    </citation>
    <scope>NUCLEOTIDE SEQUENCE [LARGE SCALE GENOMIC DNA]</scope>
    <source>
        <strain evidence="4 5">IWT30</strain>
    </source>
</reference>
<dbReference type="GO" id="GO:0010181">
    <property type="term" value="F:FMN binding"/>
    <property type="evidence" value="ECO:0007669"/>
    <property type="project" value="InterPro"/>
</dbReference>
<dbReference type="Proteomes" id="UP000198374">
    <property type="component" value="Unassembled WGS sequence"/>
</dbReference>
<dbReference type="SUPFAM" id="SSF51395">
    <property type="entry name" value="FMN-linked oxidoreductases"/>
    <property type="match status" value="1"/>
</dbReference>
<name>A0A1Z5ID90_9LACO</name>
<comment type="caution">
    <text evidence="4">The sequence shown here is derived from an EMBL/GenBank/DDBJ whole genome shotgun (WGS) entry which is preliminary data.</text>
</comment>
<dbReference type="InterPro" id="IPR013785">
    <property type="entry name" value="Aldolase_TIM"/>
</dbReference>
<evidence type="ECO:0000256" key="2">
    <source>
        <dbReference type="ARBA" id="ARBA00023002"/>
    </source>
</evidence>
<dbReference type="PANTHER" id="PTHR43656:SF2">
    <property type="entry name" value="BINDING OXIDOREDUCTASE, PUTATIVE (AFU_ORTHOLOGUE AFUA_2G08260)-RELATED"/>
    <property type="match status" value="1"/>
</dbReference>
<dbReference type="Pfam" id="PF00724">
    <property type="entry name" value="Oxidored_FMN"/>
    <property type="match status" value="1"/>
</dbReference>
<dbReference type="RefSeq" id="WP_089109427.1">
    <property type="nucleotide sequence ID" value="NZ_BCMF01000007.1"/>
</dbReference>
<keyword evidence="2" id="KW-0560">Oxidoreductase</keyword>
<dbReference type="PANTHER" id="PTHR43656">
    <property type="entry name" value="BINDING OXIDOREDUCTASE, PUTATIVE (AFU_ORTHOLOGUE AFUA_2G08260)-RELATED"/>
    <property type="match status" value="1"/>
</dbReference>
<gene>
    <name evidence="4" type="primary">nemA_2</name>
    <name evidence="4" type="ORF">IWT30_01597</name>
</gene>
<accession>A0A1Z5ID90</accession>
<dbReference type="EMBL" id="BCMF01000007">
    <property type="protein sequence ID" value="GAW99627.1"/>
    <property type="molecule type" value="Genomic_DNA"/>
</dbReference>
<dbReference type="InterPro" id="IPR001155">
    <property type="entry name" value="OxRdtase_FMN_N"/>
</dbReference>
<keyword evidence="1" id="KW-0285">Flavoprotein</keyword>
<dbReference type="CDD" id="cd04735">
    <property type="entry name" value="OYE_like_4_FMN"/>
    <property type="match status" value="1"/>
</dbReference>
<evidence type="ECO:0000313" key="5">
    <source>
        <dbReference type="Proteomes" id="UP000198374"/>
    </source>
</evidence>
<dbReference type="Gene3D" id="3.20.20.70">
    <property type="entry name" value="Aldolase class I"/>
    <property type="match status" value="1"/>
</dbReference>
<organism evidence="4 5">
    <name type="scientific">Secundilactobacillus mixtipabuli</name>
    <dbReference type="NCBI Taxonomy" id="1435342"/>
    <lineage>
        <taxon>Bacteria</taxon>
        <taxon>Bacillati</taxon>
        <taxon>Bacillota</taxon>
        <taxon>Bacilli</taxon>
        <taxon>Lactobacillales</taxon>
        <taxon>Lactobacillaceae</taxon>
        <taxon>Secundilactobacillus</taxon>
    </lineage>
</organism>
<dbReference type="AlphaFoldDB" id="A0A1Z5ID90"/>
<evidence type="ECO:0000259" key="3">
    <source>
        <dbReference type="Pfam" id="PF00724"/>
    </source>
</evidence>
<protein>
    <submittedName>
        <fullName evidence="4">NADH-dependent flavin oxidoreductase</fullName>
    </submittedName>
</protein>
<keyword evidence="5" id="KW-1185">Reference proteome</keyword>
<dbReference type="InterPro" id="IPR051799">
    <property type="entry name" value="NADH_flavin_oxidoreductase"/>
</dbReference>
<feature type="domain" description="NADH:flavin oxidoreductase/NADH oxidase N-terminal" evidence="3">
    <location>
        <begin position="12"/>
        <end position="337"/>
    </location>
</feature>